<sequence length="68" mass="7834">MASNMNGKTLSLDPEETPDTIPDHPLTDKEAEEDYQKRLDLLAKQNEEYEKAQKKRSSSSTKNTEHRN</sequence>
<feature type="compositionally biased region" description="Basic and acidic residues" evidence="1">
    <location>
        <begin position="21"/>
        <end position="52"/>
    </location>
</feature>
<protein>
    <submittedName>
        <fullName evidence="2">Uncharacterized protein</fullName>
    </submittedName>
</protein>
<evidence type="ECO:0000256" key="1">
    <source>
        <dbReference type="SAM" id="MobiDB-lite"/>
    </source>
</evidence>
<dbReference type="Proteomes" id="UP000693738">
    <property type="component" value="Unassembled WGS sequence"/>
</dbReference>
<dbReference type="EMBL" id="CAJSTJ010000195">
    <property type="protein sequence ID" value="CAG7566051.1"/>
    <property type="molecule type" value="Genomic_DNA"/>
</dbReference>
<name>A0A8J2IW14_FUSEQ</name>
<accession>A0A8J2IW14</accession>
<reference evidence="2" key="1">
    <citation type="submission" date="2021-05" db="EMBL/GenBank/DDBJ databases">
        <authorList>
            <person name="Khan N."/>
        </authorList>
    </citation>
    <scope>NUCLEOTIDE SEQUENCE</scope>
</reference>
<organism evidence="2 3">
    <name type="scientific">Fusarium equiseti</name>
    <name type="common">Fusarium scirpi</name>
    <dbReference type="NCBI Taxonomy" id="61235"/>
    <lineage>
        <taxon>Eukaryota</taxon>
        <taxon>Fungi</taxon>
        <taxon>Dikarya</taxon>
        <taxon>Ascomycota</taxon>
        <taxon>Pezizomycotina</taxon>
        <taxon>Sordariomycetes</taxon>
        <taxon>Hypocreomycetidae</taxon>
        <taxon>Hypocreales</taxon>
        <taxon>Nectriaceae</taxon>
        <taxon>Fusarium</taxon>
        <taxon>Fusarium incarnatum-equiseti species complex</taxon>
    </lineage>
</organism>
<comment type="caution">
    <text evidence="2">The sequence shown here is derived from an EMBL/GenBank/DDBJ whole genome shotgun (WGS) entry which is preliminary data.</text>
</comment>
<evidence type="ECO:0000313" key="2">
    <source>
        <dbReference type="EMBL" id="CAG7566051.1"/>
    </source>
</evidence>
<proteinExistence type="predicted"/>
<dbReference type="AlphaFoldDB" id="A0A8J2IW14"/>
<feature type="region of interest" description="Disordered" evidence="1">
    <location>
        <begin position="1"/>
        <end position="68"/>
    </location>
</feature>
<gene>
    <name evidence="2" type="ORF">FEQUK3_LOCUS11767</name>
</gene>
<evidence type="ECO:0000313" key="3">
    <source>
        <dbReference type="Proteomes" id="UP000693738"/>
    </source>
</evidence>